<dbReference type="InterPro" id="IPR036860">
    <property type="entry name" value="SH2_dom_sf"/>
</dbReference>
<evidence type="ECO:0000256" key="5">
    <source>
        <dbReference type="ARBA" id="ARBA00022999"/>
    </source>
</evidence>
<dbReference type="GO" id="GO:0007165">
    <property type="term" value="P:signal transduction"/>
    <property type="evidence" value="ECO:0007669"/>
    <property type="project" value="InterPro"/>
</dbReference>
<evidence type="ECO:0000256" key="2">
    <source>
        <dbReference type="ARBA" id="ARBA00006919"/>
    </source>
</evidence>
<dbReference type="GO" id="GO:0016192">
    <property type="term" value="P:vesicle-mediated transport"/>
    <property type="evidence" value="ECO:0007669"/>
    <property type="project" value="InterPro"/>
</dbReference>
<comment type="subcellular location">
    <subcellularLocation>
        <location evidence="1">Cytoplasm</location>
    </subcellularLocation>
</comment>
<dbReference type="AlphaFoldDB" id="S4RNL2"/>
<keyword evidence="3" id="KW-0343">GTPase activation</keyword>
<dbReference type="Pfam" id="PF23268">
    <property type="entry name" value="RIN1"/>
    <property type="match status" value="1"/>
</dbReference>
<dbReference type="GO" id="GO:0005085">
    <property type="term" value="F:guanyl-nucleotide exchange factor activity"/>
    <property type="evidence" value="ECO:0007669"/>
    <property type="project" value="InterPro"/>
</dbReference>
<dbReference type="InterPro" id="IPR003123">
    <property type="entry name" value="VPS9"/>
</dbReference>
<dbReference type="FunFam" id="1.20.1050.80:FF:000002">
    <property type="entry name" value="Ras and Rab interactor 2"/>
    <property type="match status" value="1"/>
</dbReference>
<feature type="compositionally biased region" description="Polar residues" evidence="6">
    <location>
        <begin position="189"/>
        <end position="201"/>
    </location>
</feature>
<dbReference type="HOGENOM" id="CLU_011829_1_0_1"/>
<dbReference type="GO" id="GO:0005096">
    <property type="term" value="F:GTPase activator activity"/>
    <property type="evidence" value="ECO:0007669"/>
    <property type="project" value="UniProtKB-KW"/>
</dbReference>
<dbReference type="SUPFAM" id="SSF55550">
    <property type="entry name" value="SH2 domain"/>
    <property type="match status" value="1"/>
</dbReference>
<name>S4RNL2_PETMA</name>
<evidence type="ECO:0000256" key="1">
    <source>
        <dbReference type="ARBA" id="ARBA00004496"/>
    </source>
</evidence>
<feature type="region of interest" description="Disordered" evidence="6">
    <location>
        <begin position="100"/>
        <end position="127"/>
    </location>
</feature>
<dbReference type="PROSITE" id="PS51205">
    <property type="entry name" value="VPS9"/>
    <property type="match status" value="1"/>
</dbReference>
<feature type="region of interest" description="Disordered" evidence="6">
    <location>
        <begin position="151"/>
        <end position="310"/>
    </location>
</feature>
<dbReference type="InterPro" id="IPR045046">
    <property type="entry name" value="Vps9-like"/>
</dbReference>
<dbReference type="SMART" id="SM00167">
    <property type="entry name" value="VPS9"/>
    <property type="match status" value="1"/>
</dbReference>
<protein>
    <submittedName>
        <fullName evidence="9">Ras and Rab interactor 2</fullName>
    </submittedName>
</protein>
<evidence type="ECO:0000256" key="6">
    <source>
        <dbReference type="SAM" id="MobiDB-lite"/>
    </source>
</evidence>
<dbReference type="Gene3D" id="1.20.1050.80">
    <property type="entry name" value="VPS9 domain"/>
    <property type="match status" value="1"/>
</dbReference>
<keyword evidence="5" id="KW-0727">SH2 domain</keyword>
<dbReference type="Ensembl" id="ENSPMAT00000006828.1">
    <property type="protein sequence ID" value="ENSPMAP00000006798.1"/>
    <property type="gene ID" value="ENSPMAG00000006162.1"/>
</dbReference>
<reference evidence="9" key="1">
    <citation type="submission" date="2025-08" db="UniProtKB">
        <authorList>
            <consortium name="Ensembl"/>
        </authorList>
    </citation>
    <scope>IDENTIFICATION</scope>
</reference>
<dbReference type="SUPFAM" id="SSF109993">
    <property type="entry name" value="VPS9 domain"/>
    <property type="match status" value="1"/>
</dbReference>
<evidence type="ECO:0000259" key="7">
    <source>
        <dbReference type="PROSITE" id="PS50200"/>
    </source>
</evidence>
<dbReference type="PANTHER" id="PTHR23101:SF51">
    <property type="entry name" value="RAS AND RAB INTERACTOR 2"/>
    <property type="match status" value="1"/>
</dbReference>
<proteinExistence type="inferred from homology"/>
<dbReference type="SMART" id="SM00314">
    <property type="entry name" value="RA"/>
    <property type="match status" value="1"/>
</dbReference>
<organism evidence="9">
    <name type="scientific">Petromyzon marinus</name>
    <name type="common">Sea lamprey</name>
    <dbReference type="NCBI Taxonomy" id="7757"/>
    <lineage>
        <taxon>Eukaryota</taxon>
        <taxon>Metazoa</taxon>
        <taxon>Chordata</taxon>
        <taxon>Craniata</taxon>
        <taxon>Vertebrata</taxon>
        <taxon>Cyclostomata</taxon>
        <taxon>Hyperoartia</taxon>
        <taxon>Petromyzontiformes</taxon>
        <taxon>Petromyzontidae</taxon>
        <taxon>Petromyzon</taxon>
    </lineage>
</organism>
<dbReference type="STRING" id="7757.ENSPMAP00000006798"/>
<comment type="similarity">
    <text evidence="2">Belongs to the RIN (Ras interaction/interference) family.</text>
</comment>
<dbReference type="GO" id="GO:0005829">
    <property type="term" value="C:cytosol"/>
    <property type="evidence" value="ECO:0007669"/>
    <property type="project" value="TreeGrafter"/>
</dbReference>
<dbReference type="GO" id="GO:0030139">
    <property type="term" value="C:endocytic vesicle"/>
    <property type="evidence" value="ECO:0007669"/>
    <property type="project" value="TreeGrafter"/>
</dbReference>
<sequence length="730" mass="80852">LLVRRSSTIQKKILSVRLSSEEGSCFVKDFAIIETQSTFSLEGSSISFADLFRLIAFYCVSRDVLPFTLKLPHAIDAATSAKELEAISHLGIEFWNSSRNQRKAERGTTDTGGTGGSLSVRTRAPSQLATPKGRALCFINPLFLEEHTEGASLRRAWSRSAGGVRVSTETGTSQLSPPPRPPPPVPRRQGSSNDGAGSRNGNDLRHSLSGENDDAADAATHRAGSSDSGVVPPRREPPDVNGHAGGGGCGGSYDVPKAPMVRPVPPPRLKKLSSSPVEKKPLSTQGRVAKASMSSMEEEEDDEEEEEEEGMFGEVLEVDETESSYQTPPALRRSTALALRGKVRSSFRKFSEVLHLLLTPERRVVRKIVELAQEKRSYFGSLLQDYITFIQENGNNYQSSSDMLQAVRQLLNQLKAYLLHTHELDPPIESLIPDSDIDAVVEKALHKCLLKPLKGQVDAWMRDFRSVDGSARRLRENLQLARESSLADFGAGGGVPDAACLERIRVTLARMHATYSPSKKVLLLLKACKFIYDAMGSGLGSTMFGADDFMPVLMYVLARCDMPFLDMEVEYMMELLDPSLLSGEGGYYLTTVYGALFLLKNYHQEEAGWRLKTDARDSLRQWHRRRTVNNKDLPSFDDIQNFIRVAFQDSGCTGKTLSTHPYATTDEVSRLCADKFRVPDPANFGLFLLVDGTWQQLAGDTHPLKIKAELHSKERLQPFFFIYRRLGTSP</sequence>
<keyword evidence="4" id="KW-0963">Cytoplasm</keyword>
<dbReference type="PANTHER" id="PTHR23101">
    <property type="entry name" value="RAB GDP/GTP EXCHANGE FACTOR"/>
    <property type="match status" value="1"/>
</dbReference>
<evidence type="ECO:0000313" key="9">
    <source>
        <dbReference type="Ensembl" id="ENSPMAP00000006798.1"/>
    </source>
</evidence>
<dbReference type="Pfam" id="PF00788">
    <property type="entry name" value="RA"/>
    <property type="match status" value="1"/>
</dbReference>
<dbReference type="GO" id="GO:0031267">
    <property type="term" value="F:small GTPase binding"/>
    <property type="evidence" value="ECO:0007669"/>
    <property type="project" value="TreeGrafter"/>
</dbReference>
<evidence type="ECO:0000256" key="4">
    <source>
        <dbReference type="ARBA" id="ARBA00022490"/>
    </source>
</evidence>
<feature type="compositionally biased region" description="Acidic residues" evidence="6">
    <location>
        <begin position="296"/>
        <end position="310"/>
    </location>
</feature>
<feature type="domain" description="VPS9" evidence="8">
    <location>
        <begin position="468"/>
        <end position="608"/>
    </location>
</feature>
<reference evidence="9" key="2">
    <citation type="submission" date="2025-09" db="UniProtKB">
        <authorList>
            <consortium name="Ensembl"/>
        </authorList>
    </citation>
    <scope>IDENTIFICATION</scope>
</reference>
<evidence type="ECO:0000259" key="8">
    <source>
        <dbReference type="PROSITE" id="PS51205"/>
    </source>
</evidence>
<dbReference type="Pfam" id="PF02204">
    <property type="entry name" value="VPS9"/>
    <property type="match status" value="1"/>
</dbReference>
<dbReference type="OMA" id="KVMGKNT"/>
<dbReference type="InterPro" id="IPR037191">
    <property type="entry name" value="VPS9_dom_sf"/>
</dbReference>
<dbReference type="InterPro" id="IPR000159">
    <property type="entry name" value="RA_dom"/>
</dbReference>
<dbReference type="GeneTree" id="ENSGT00940000154866"/>
<feature type="compositionally biased region" description="Pro residues" evidence="6">
    <location>
        <begin position="176"/>
        <end position="186"/>
    </location>
</feature>
<accession>S4RNL2</accession>
<evidence type="ECO:0000256" key="3">
    <source>
        <dbReference type="ARBA" id="ARBA00022468"/>
    </source>
</evidence>
<feature type="compositionally biased region" description="Polar residues" evidence="6">
    <location>
        <begin position="117"/>
        <end position="127"/>
    </location>
</feature>
<feature type="domain" description="Ras-associating" evidence="7">
    <location>
        <begin position="640"/>
        <end position="727"/>
    </location>
</feature>
<dbReference type="PROSITE" id="PS50200">
    <property type="entry name" value="RA"/>
    <property type="match status" value="1"/>
</dbReference>